<name>A0AAW0GAN1_9APHY</name>
<dbReference type="GO" id="GO:0003830">
    <property type="term" value="F:beta-1,4-mannosylglycoprotein 4-beta-N-acetylglucosaminyltransferase activity"/>
    <property type="evidence" value="ECO:0007669"/>
    <property type="project" value="InterPro"/>
</dbReference>
<sequence>MLLPRRWVILVAGLFSFVIFFSLVSFRYQIQNTLSYASRPLWDHPDGPTQFITHYHTEGLSFDEATCRLHGWQLRPSRPPVWDAVLFSSELDLFEVRLHELDGVVDKFFVVESNRTFTGNPKPLYFAENRQRFSAFVHKIVYHELQVPDDITDPWKVEAAHRDALTQMINAEVSATPSQPLVIFADVDELPSIHTMRLIQACDAPSPLHLQLRNYVYSFEWPLGLDSWRAQVHKWVKGRSYYKHSKSTEVALADSGWHCSFCFRTLSEFVLKMKGYSHSDRIGGDMSLLSLDRIQKVVCEGKDIFNMLPEAYSYRDLLAWMTPEPSKSALGVPLYLLQNSEKFKFLLPGGCVRET</sequence>
<feature type="transmembrane region" description="Helical" evidence="1">
    <location>
        <begin position="7"/>
        <end position="28"/>
    </location>
</feature>
<dbReference type="AlphaFoldDB" id="A0AAW0GAN1"/>
<evidence type="ECO:0008006" key="4">
    <source>
        <dbReference type="Google" id="ProtNLM"/>
    </source>
</evidence>
<evidence type="ECO:0000256" key="1">
    <source>
        <dbReference type="SAM" id="Phobius"/>
    </source>
</evidence>
<protein>
    <recommendedName>
        <fullName evidence="4">Glycosyltransferase family 17 protein</fullName>
    </recommendedName>
</protein>
<organism evidence="2 3">
    <name type="scientific">Cerrena zonata</name>
    <dbReference type="NCBI Taxonomy" id="2478898"/>
    <lineage>
        <taxon>Eukaryota</taxon>
        <taxon>Fungi</taxon>
        <taxon>Dikarya</taxon>
        <taxon>Basidiomycota</taxon>
        <taxon>Agaricomycotina</taxon>
        <taxon>Agaricomycetes</taxon>
        <taxon>Polyporales</taxon>
        <taxon>Cerrenaceae</taxon>
        <taxon>Cerrena</taxon>
    </lineage>
</organism>
<dbReference type="GO" id="GO:0006044">
    <property type="term" value="P:N-acetylglucosamine metabolic process"/>
    <property type="evidence" value="ECO:0007669"/>
    <property type="project" value="TreeGrafter"/>
</dbReference>
<keyword evidence="1" id="KW-1133">Transmembrane helix</keyword>
<keyword evidence="1" id="KW-0812">Transmembrane</keyword>
<dbReference type="PANTHER" id="PTHR12224:SF0">
    <property type="entry name" value="BETA-1,4-MANNOSYL-GLYCOPROTEIN 4-BETA-N-ACETYLGLUCOSAMINYLTRANSFERASE"/>
    <property type="match status" value="1"/>
</dbReference>
<proteinExistence type="predicted"/>
<reference evidence="2 3" key="1">
    <citation type="submission" date="2022-09" db="EMBL/GenBank/DDBJ databases">
        <authorList>
            <person name="Palmer J.M."/>
        </authorList>
    </citation>
    <scope>NUCLEOTIDE SEQUENCE [LARGE SCALE GENOMIC DNA]</scope>
    <source>
        <strain evidence="2 3">DSM 7382</strain>
    </source>
</reference>
<comment type="caution">
    <text evidence="2">The sequence shown here is derived from an EMBL/GenBank/DDBJ whole genome shotgun (WGS) entry which is preliminary data.</text>
</comment>
<evidence type="ECO:0000313" key="2">
    <source>
        <dbReference type="EMBL" id="KAK7688384.1"/>
    </source>
</evidence>
<keyword evidence="3" id="KW-1185">Reference proteome</keyword>
<accession>A0AAW0GAN1</accession>
<dbReference type="Proteomes" id="UP001385951">
    <property type="component" value="Unassembled WGS sequence"/>
</dbReference>
<evidence type="ECO:0000313" key="3">
    <source>
        <dbReference type="Proteomes" id="UP001385951"/>
    </source>
</evidence>
<dbReference type="InterPro" id="IPR006813">
    <property type="entry name" value="Glyco_trans_17"/>
</dbReference>
<keyword evidence="1" id="KW-0472">Membrane</keyword>
<dbReference type="GO" id="GO:0016020">
    <property type="term" value="C:membrane"/>
    <property type="evidence" value="ECO:0007669"/>
    <property type="project" value="InterPro"/>
</dbReference>
<gene>
    <name evidence="2" type="ORF">QCA50_008757</name>
</gene>
<dbReference type="EMBL" id="JASBNA010000011">
    <property type="protein sequence ID" value="KAK7688384.1"/>
    <property type="molecule type" value="Genomic_DNA"/>
</dbReference>
<dbReference type="Pfam" id="PF04724">
    <property type="entry name" value="Glyco_transf_17"/>
    <property type="match status" value="1"/>
</dbReference>
<dbReference type="PANTHER" id="PTHR12224">
    <property type="entry name" value="BETA-1,4-MANNOSYL-GLYCOPROTEIN BETA-1,4-N-ACETYLGLUCOSAMINYL-TRANSFERASE"/>
    <property type="match status" value="1"/>
</dbReference>